<dbReference type="Pfam" id="PF02308">
    <property type="entry name" value="MgtC"/>
    <property type="match status" value="1"/>
</dbReference>
<keyword evidence="3" id="KW-1003">Cell membrane</keyword>
<dbReference type="AlphaFoldDB" id="A0A1H1H8Q8"/>
<keyword evidence="5 7" id="KW-1133">Transmembrane helix</keyword>
<dbReference type="PRINTS" id="PR01837">
    <property type="entry name" value="MGTCSAPBPROT"/>
</dbReference>
<keyword evidence="11" id="KW-1185">Reference proteome</keyword>
<dbReference type="GO" id="GO:0005886">
    <property type="term" value="C:plasma membrane"/>
    <property type="evidence" value="ECO:0007669"/>
    <property type="project" value="UniProtKB-SubCell"/>
</dbReference>
<evidence type="ECO:0000256" key="4">
    <source>
        <dbReference type="ARBA" id="ARBA00022692"/>
    </source>
</evidence>
<dbReference type="InterPro" id="IPR003416">
    <property type="entry name" value="MgtC/SapB/SrpB/YhiD_fam"/>
</dbReference>
<keyword evidence="4 7" id="KW-0812">Transmembrane</keyword>
<accession>A0A1H1H8Q8</accession>
<dbReference type="InterPro" id="IPR048640">
    <property type="entry name" value="MgtC-like_C"/>
</dbReference>
<feature type="domain" description="MgtC-like C-terminal" evidence="9">
    <location>
        <begin position="153"/>
        <end position="229"/>
    </location>
</feature>
<feature type="transmembrane region" description="Helical" evidence="7">
    <location>
        <begin position="97"/>
        <end position="128"/>
    </location>
</feature>
<dbReference type="Proteomes" id="UP000183053">
    <property type="component" value="Unassembled WGS sequence"/>
</dbReference>
<dbReference type="STRING" id="47312.SAMN04489765_3917"/>
<evidence type="ECO:0000256" key="2">
    <source>
        <dbReference type="ARBA" id="ARBA00009298"/>
    </source>
</evidence>
<sequence length="240" mass="24886">MHVTANVTLLDIALRIAAGVGFGTLIGLERQYRARMAGLRTNALVSVGSALFVVLSAFGFEGGDPTRVAAQIVSGIGFLGGGVILRDGLTVRGLNTAATLWCSAAVGALAGSGLYAAAALGTAVVIAVNTALRSVGHVVDKAPDTGKEAPSRYEFVAVTRDENEAHVRVMLVQALSRTVFHLQSISSSNADGGLVEVRATLAADGRDDRALESAISQLSMEPSVTAVRWNVLSEREEADL</sequence>
<name>A0A1H1H8Q8_9ACTN</name>
<proteinExistence type="inferred from homology"/>
<organism evidence="10 11">
    <name type="scientific">Tsukamurella pulmonis</name>
    <dbReference type="NCBI Taxonomy" id="47312"/>
    <lineage>
        <taxon>Bacteria</taxon>
        <taxon>Bacillati</taxon>
        <taxon>Actinomycetota</taxon>
        <taxon>Actinomycetes</taxon>
        <taxon>Mycobacteriales</taxon>
        <taxon>Tsukamurellaceae</taxon>
        <taxon>Tsukamurella</taxon>
    </lineage>
</organism>
<evidence type="ECO:0000256" key="5">
    <source>
        <dbReference type="ARBA" id="ARBA00022989"/>
    </source>
</evidence>
<feature type="domain" description="MgtC/SapB/SrpB/YhiD N-terminal" evidence="8">
    <location>
        <begin position="18"/>
        <end position="135"/>
    </location>
</feature>
<dbReference type="Pfam" id="PF21770">
    <property type="entry name" value="MgtC_SapB_C"/>
    <property type="match status" value="1"/>
</dbReference>
<evidence type="ECO:0000259" key="9">
    <source>
        <dbReference type="Pfam" id="PF21770"/>
    </source>
</evidence>
<dbReference type="PANTHER" id="PTHR33778">
    <property type="entry name" value="PROTEIN MGTC"/>
    <property type="match status" value="1"/>
</dbReference>
<comment type="similarity">
    <text evidence="2">Belongs to the MgtC/SapB family.</text>
</comment>
<dbReference type="InterPro" id="IPR049177">
    <property type="entry name" value="MgtC_SapB_SrpB_YhiD_N"/>
</dbReference>
<dbReference type="OrthoDB" id="9811198at2"/>
<dbReference type="Gene3D" id="3.30.70.260">
    <property type="match status" value="1"/>
</dbReference>
<dbReference type="RefSeq" id="WP_068564547.1">
    <property type="nucleotide sequence ID" value="NZ_AP025457.1"/>
</dbReference>
<evidence type="ECO:0000259" key="8">
    <source>
        <dbReference type="Pfam" id="PF02308"/>
    </source>
</evidence>
<reference evidence="11" key="1">
    <citation type="submission" date="2016-10" db="EMBL/GenBank/DDBJ databases">
        <authorList>
            <person name="Varghese N."/>
            <person name="Submissions S."/>
        </authorList>
    </citation>
    <scope>NUCLEOTIDE SEQUENCE [LARGE SCALE GENOMIC DNA]</scope>
    <source>
        <strain evidence="11">DSM 44142</strain>
    </source>
</reference>
<feature type="transmembrane region" description="Helical" evidence="7">
    <location>
        <begin position="12"/>
        <end position="29"/>
    </location>
</feature>
<evidence type="ECO:0000313" key="10">
    <source>
        <dbReference type="EMBL" id="SDR21790.1"/>
    </source>
</evidence>
<dbReference type="PANTHER" id="PTHR33778:SF3">
    <property type="entry name" value="PROTEIN MGTC"/>
    <property type="match status" value="1"/>
</dbReference>
<protein>
    <submittedName>
        <fullName evidence="10">Putative Mg2+ transporter-C (MgtC) family protein</fullName>
    </submittedName>
</protein>
<evidence type="ECO:0000256" key="3">
    <source>
        <dbReference type="ARBA" id="ARBA00022475"/>
    </source>
</evidence>
<comment type="subcellular location">
    <subcellularLocation>
        <location evidence="1">Cell membrane</location>
        <topology evidence="1">Multi-pass membrane protein</topology>
    </subcellularLocation>
</comment>
<evidence type="ECO:0000256" key="6">
    <source>
        <dbReference type="ARBA" id="ARBA00023136"/>
    </source>
</evidence>
<feature type="transmembrane region" description="Helical" evidence="7">
    <location>
        <begin position="41"/>
        <end position="60"/>
    </location>
</feature>
<dbReference type="EMBL" id="FNLF01000002">
    <property type="protein sequence ID" value="SDR21790.1"/>
    <property type="molecule type" value="Genomic_DNA"/>
</dbReference>
<evidence type="ECO:0000256" key="1">
    <source>
        <dbReference type="ARBA" id="ARBA00004651"/>
    </source>
</evidence>
<feature type="transmembrane region" description="Helical" evidence="7">
    <location>
        <begin position="66"/>
        <end position="85"/>
    </location>
</feature>
<gene>
    <name evidence="10" type="ORF">SAMN04489765_3917</name>
</gene>
<evidence type="ECO:0000256" key="7">
    <source>
        <dbReference type="SAM" id="Phobius"/>
    </source>
</evidence>
<evidence type="ECO:0000313" key="11">
    <source>
        <dbReference type="Proteomes" id="UP000183053"/>
    </source>
</evidence>
<keyword evidence="6 7" id="KW-0472">Membrane</keyword>